<dbReference type="PANTHER" id="PTHR24148:SF73">
    <property type="entry name" value="HET DOMAIN PROTEIN (AFU_ORTHOLOGUE AFUA_8G01020)"/>
    <property type="match status" value="1"/>
</dbReference>
<accession>U1HQP3</accession>
<name>U1HQP3_ENDPU</name>
<evidence type="ECO:0000313" key="2">
    <source>
        <dbReference type="EMBL" id="ERF72755.1"/>
    </source>
</evidence>
<evidence type="ECO:0000259" key="1">
    <source>
        <dbReference type="Pfam" id="PF06985"/>
    </source>
</evidence>
<dbReference type="Proteomes" id="UP000019373">
    <property type="component" value="Unassembled WGS sequence"/>
</dbReference>
<feature type="domain" description="Heterokaryon incompatibility" evidence="1">
    <location>
        <begin position="52"/>
        <end position="220"/>
    </location>
</feature>
<dbReference type="InterPro" id="IPR052895">
    <property type="entry name" value="HetReg/Transcr_Mod"/>
</dbReference>
<dbReference type="eggNOG" id="ENOG502SKG7">
    <property type="taxonomic scope" value="Eukaryota"/>
</dbReference>
<dbReference type="HOGENOM" id="CLU_004184_7_0_1"/>
<proteinExistence type="predicted"/>
<dbReference type="PANTHER" id="PTHR24148">
    <property type="entry name" value="ANKYRIN REPEAT DOMAIN-CONTAINING PROTEIN 39 HOMOLOG-RELATED"/>
    <property type="match status" value="1"/>
</dbReference>
<dbReference type="GeneID" id="19239762"/>
<evidence type="ECO:0000313" key="3">
    <source>
        <dbReference type="Proteomes" id="UP000019373"/>
    </source>
</evidence>
<dbReference type="InterPro" id="IPR010730">
    <property type="entry name" value="HET"/>
</dbReference>
<reference evidence="3" key="1">
    <citation type="journal article" date="2014" name="BMC Genomics">
        <title>Genome characteristics reveal the impact of lichenization on lichen-forming fungus Endocarpon pusillum Hedwig (Verrucariales, Ascomycota).</title>
        <authorList>
            <person name="Wang Y.-Y."/>
            <person name="Liu B."/>
            <person name="Zhang X.-Y."/>
            <person name="Zhou Q.-M."/>
            <person name="Zhang T."/>
            <person name="Li H."/>
            <person name="Yu Y.-F."/>
            <person name="Zhang X.-L."/>
            <person name="Hao X.-Y."/>
            <person name="Wang M."/>
            <person name="Wang L."/>
            <person name="Wei J.-C."/>
        </authorList>
    </citation>
    <scope>NUCLEOTIDE SEQUENCE [LARGE SCALE GENOMIC DNA]</scope>
    <source>
        <strain evidence="3">Z07020 / HMAS-L-300199</strain>
    </source>
</reference>
<organism evidence="2 3">
    <name type="scientific">Endocarpon pusillum (strain Z07020 / HMAS-L-300199)</name>
    <name type="common">Lichen-forming fungus</name>
    <dbReference type="NCBI Taxonomy" id="1263415"/>
    <lineage>
        <taxon>Eukaryota</taxon>
        <taxon>Fungi</taxon>
        <taxon>Dikarya</taxon>
        <taxon>Ascomycota</taxon>
        <taxon>Pezizomycotina</taxon>
        <taxon>Eurotiomycetes</taxon>
        <taxon>Chaetothyriomycetidae</taxon>
        <taxon>Verrucariales</taxon>
        <taxon>Verrucariaceae</taxon>
        <taxon>Endocarpon</taxon>
    </lineage>
</organism>
<protein>
    <recommendedName>
        <fullName evidence="1">Heterokaryon incompatibility domain-containing protein</fullName>
    </recommendedName>
</protein>
<dbReference type="RefSeq" id="XP_007801643.1">
    <property type="nucleotide sequence ID" value="XM_007803452.1"/>
</dbReference>
<dbReference type="Pfam" id="PF26639">
    <property type="entry name" value="Het-6_barrel"/>
    <property type="match status" value="1"/>
</dbReference>
<dbReference type="OMA" id="DIAINSH"/>
<sequence>MSKSPLEVFTYQPLPTTSDGPIIRLLKLLPGPSDQKVACKMVPTCLRNPPSYEALSYTWGHQGKTTAIVCNDAHLDISQSLETALRHLRDPREPRVIWADAICIDQSNEVEKTHQVSLMRDIYRKATRVVIWLGPASRNGPGELALDLVHYLAAASKEPATAVEVLHQSADIRLLDHFATQIYEIHGIQAQPNQAFTTIYKAFFELLERPWFTRTWILQEAAVASDAILLLGTRSVSWAEFLDAFAFSLKQPSLMTIMNPGKLEYAIGLLTVCQAVKRGSEQRLLDLLLQHRNCGASDSRDKVFALCGLARDAGADGLDVQTDYRLDTAEVYRDLAIKILKQSADLALLSVPRPSTSSNVAGLPSWVPDWSLSSHSTSFRARDFSGDYLFRSKASKDTIPDPKFSSDGRLLAMNGMVVDRIIKVGSLHDADTESNYLTKIPKEQTILNEWEHVSGARSWSKYFTGESKLDVYWQTLVGGCPAQSYEELRGQFHDFDRTTKRFRMLHWVGLQNYRKTYIAASYVMLTVSAMSDGFRGRLTSPLTGGYATWGFAARMAMAVRRRRMMKTEKGFVGLASGEAVIGDSIVLFQGGHVPVILRWTGTRWQLVGDAYVHGIMNGEAFNLDKCQMIAVA</sequence>
<keyword evidence="3" id="KW-1185">Reference proteome</keyword>
<dbReference type="EMBL" id="KE721051">
    <property type="protein sequence ID" value="ERF72755.1"/>
    <property type="molecule type" value="Genomic_DNA"/>
</dbReference>
<gene>
    <name evidence="2" type="ORF">EPUS_04808</name>
</gene>
<dbReference type="Pfam" id="PF06985">
    <property type="entry name" value="HET"/>
    <property type="match status" value="1"/>
</dbReference>
<dbReference type="OrthoDB" id="4369883at2759"/>
<dbReference type="AlphaFoldDB" id="U1HQP3"/>